<evidence type="ECO:0000313" key="3">
    <source>
        <dbReference type="Proteomes" id="UP000054564"/>
    </source>
</evidence>
<dbReference type="Gene3D" id="1.10.510.10">
    <property type="entry name" value="Transferase(Phosphotransferase) domain 1"/>
    <property type="match status" value="1"/>
</dbReference>
<proteinExistence type="predicted"/>
<protein>
    <recommendedName>
        <fullName evidence="1">Fungal-type protein kinase domain-containing protein</fullName>
    </recommendedName>
</protein>
<dbReference type="SUPFAM" id="SSF56112">
    <property type="entry name" value="Protein kinase-like (PK-like)"/>
    <property type="match status" value="1"/>
</dbReference>
<dbReference type="GO" id="GO:0004672">
    <property type="term" value="F:protein kinase activity"/>
    <property type="evidence" value="ECO:0007669"/>
    <property type="project" value="InterPro"/>
</dbReference>
<sequence>MQLWEFDRSGAIGSESIEILALIMLFLTSNKQVLGLDTTFLDIYVQLCTPSPQKIQISIQPDPQELVIHRLLFRAPGICGRGTTCWEAHLLGDKDQKFLIKDSWQPLDQIPEGRMLCHVATRSLPNVARYHHHEDVHVNSKTVDIKSYVRENLEFMKCEKIEISGQSDEAKEPKNGFINRFQRRLILKDVGRPIWGPIWEVKTAVHLSEALEGCIKGHRALLNAGYLHRDISTNNLMINNQTDDPDRKSFLIDLDHAIPYPKSTTKEPAQNFSCQKECYLSEWHRTGPESLKGEKRDLLAHPDELTDEFTPLYSKSKPLIACVHKFAEIMRNSLVREEESATLYDKLLNLLRQAR</sequence>
<reference evidence="3" key="1">
    <citation type="submission" date="2014-03" db="EMBL/GenBank/DDBJ databases">
        <title>The Genome Sequence of Puccinia striiformis f. sp. tritici PST-78.</title>
        <authorList>
            <consortium name="The Broad Institute Genome Sequencing Platform"/>
            <person name="Cuomo C."/>
            <person name="Hulbert S."/>
            <person name="Chen X."/>
            <person name="Walker B."/>
            <person name="Young S.K."/>
            <person name="Zeng Q."/>
            <person name="Gargeya S."/>
            <person name="Fitzgerald M."/>
            <person name="Haas B."/>
            <person name="Abouelleil A."/>
            <person name="Alvarado L."/>
            <person name="Arachchi H.M."/>
            <person name="Berlin A.M."/>
            <person name="Chapman S.B."/>
            <person name="Goldberg J."/>
            <person name="Griggs A."/>
            <person name="Gujja S."/>
            <person name="Hansen M."/>
            <person name="Howarth C."/>
            <person name="Imamovic A."/>
            <person name="Larimer J."/>
            <person name="McCowan C."/>
            <person name="Montmayeur A."/>
            <person name="Murphy C."/>
            <person name="Neiman D."/>
            <person name="Pearson M."/>
            <person name="Priest M."/>
            <person name="Roberts A."/>
            <person name="Saif S."/>
            <person name="Shea T."/>
            <person name="Sisk P."/>
            <person name="Sykes S."/>
            <person name="Wortman J."/>
            <person name="Nusbaum C."/>
            <person name="Birren B."/>
        </authorList>
    </citation>
    <scope>NUCLEOTIDE SEQUENCE [LARGE SCALE GENOMIC DNA]</scope>
    <source>
        <strain evidence="3">race PST-78</strain>
    </source>
</reference>
<dbReference type="OrthoDB" id="2747778at2759"/>
<dbReference type="InterPro" id="IPR011009">
    <property type="entry name" value="Kinase-like_dom_sf"/>
</dbReference>
<feature type="domain" description="Fungal-type protein kinase" evidence="1">
    <location>
        <begin position="1"/>
        <end position="267"/>
    </location>
</feature>
<dbReference type="Pfam" id="PF17667">
    <property type="entry name" value="Pkinase_fungal"/>
    <property type="match status" value="1"/>
</dbReference>
<dbReference type="InterPro" id="IPR008266">
    <property type="entry name" value="Tyr_kinase_AS"/>
</dbReference>
<dbReference type="EMBL" id="AJIL01000014">
    <property type="protein sequence ID" value="KNF04104.1"/>
    <property type="molecule type" value="Genomic_DNA"/>
</dbReference>
<organism evidence="2 3">
    <name type="scientific">Puccinia striiformis f. sp. tritici PST-78</name>
    <dbReference type="NCBI Taxonomy" id="1165861"/>
    <lineage>
        <taxon>Eukaryota</taxon>
        <taxon>Fungi</taxon>
        <taxon>Dikarya</taxon>
        <taxon>Basidiomycota</taxon>
        <taxon>Pucciniomycotina</taxon>
        <taxon>Pucciniomycetes</taxon>
        <taxon>Pucciniales</taxon>
        <taxon>Pucciniaceae</taxon>
        <taxon>Puccinia</taxon>
    </lineage>
</organism>
<dbReference type="AlphaFoldDB" id="A0A0L0VXS7"/>
<comment type="caution">
    <text evidence="2">The sequence shown here is derived from an EMBL/GenBank/DDBJ whole genome shotgun (WGS) entry which is preliminary data.</text>
</comment>
<dbReference type="Proteomes" id="UP000054564">
    <property type="component" value="Unassembled WGS sequence"/>
</dbReference>
<name>A0A0L0VXS7_9BASI</name>
<keyword evidence="3" id="KW-1185">Reference proteome</keyword>
<dbReference type="PROSITE" id="PS00109">
    <property type="entry name" value="PROTEIN_KINASE_TYR"/>
    <property type="match status" value="1"/>
</dbReference>
<accession>A0A0L0VXS7</accession>
<gene>
    <name evidence="2" type="ORF">PSTG_02810</name>
</gene>
<dbReference type="PANTHER" id="PTHR38248:SF2">
    <property type="entry name" value="FUNK1 11"/>
    <property type="match status" value="1"/>
</dbReference>
<evidence type="ECO:0000313" key="2">
    <source>
        <dbReference type="EMBL" id="KNF04104.1"/>
    </source>
</evidence>
<evidence type="ECO:0000259" key="1">
    <source>
        <dbReference type="Pfam" id="PF17667"/>
    </source>
</evidence>
<dbReference type="PANTHER" id="PTHR38248">
    <property type="entry name" value="FUNK1 6"/>
    <property type="match status" value="1"/>
</dbReference>
<dbReference type="InterPro" id="IPR040976">
    <property type="entry name" value="Pkinase_fungal"/>
</dbReference>
<dbReference type="STRING" id="1165861.A0A0L0VXS7"/>